<dbReference type="EMBL" id="JADOUA010000001">
    <property type="protein sequence ID" value="MBG6088909.1"/>
    <property type="molecule type" value="Genomic_DNA"/>
</dbReference>
<dbReference type="Proteomes" id="UP000614047">
    <property type="component" value="Unassembled WGS sequence"/>
</dbReference>
<gene>
    <name evidence="2" type="ORF">IW256_003022</name>
</gene>
<sequence length="41" mass="4388">MAASGNIVADLGAWICFEDETGQGLRPPTGRSWSRPDTAPR</sequence>
<accession>A0A931GQT5</accession>
<reference evidence="2" key="1">
    <citation type="submission" date="2020-11" db="EMBL/GenBank/DDBJ databases">
        <title>Sequencing the genomes of 1000 actinobacteria strains.</title>
        <authorList>
            <person name="Klenk H.-P."/>
        </authorList>
    </citation>
    <scope>NUCLEOTIDE SEQUENCE</scope>
    <source>
        <strain evidence="2">DSM 43175</strain>
    </source>
</reference>
<organism evidence="2 3">
    <name type="scientific">Actinomadura viridis</name>
    <dbReference type="NCBI Taxonomy" id="58110"/>
    <lineage>
        <taxon>Bacteria</taxon>
        <taxon>Bacillati</taxon>
        <taxon>Actinomycetota</taxon>
        <taxon>Actinomycetes</taxon>
        <taxon>Streptosporangiales</taxon>
        <taxon>Thermomonosporaceae</taxon>
        <taxon>Actinomadura</taxon>
    </lineage>
</organism>
<proteinExistence type="predicted"/>
<dbReference type="RefSeq" id="WP_269217932.1">
    <property type="nucleotide sequence ID" value="NZ_BAABES010000005.1"/>
</dbReference>
<name>A0A931GQT5_9ACTN</name>
<evidence type="ECO:0000313" key="2">
    <source>
        <dbReference type="EMBL" id="MBG6088909.1"/>
    </source>
</evidence>
<evidence type="ECO:0000313" key="3">
    <source>
        <dbReference type="Proteomes" id="UP000614047"/>
    </source>
</evidence>
<dbReference type="AlphaFoldDB" id="A0A931GQT5"/>
<feature type="region of interest" description="Disordered" evidence="1">
    <location>
        <begin position="20"/>
        <end position="41"/>
    </location>
</feature>
<evidence type="ECO:0000256" key="1">
    <source>
        <dbReference type="SAM" id="MobiDB-lite"/>
    </source>
</evidence>
<comment type="caution">
    <text evidence="2">The sequence shown here is derived from an EMBL/GenBank/DDBJ whole genome shotgun (WGS) entry which is preliminary data.</text>
</comment>
<protein>
    <submittedName>
        <fullName evidence="2">Uncharacterized protein</fullName>
    </submittedName>
</protein>
<keyword evidence="3" id="KW-1185">Reference proteome</keyword>